<name>A0ABQ2IMM5_9BACT</name>
<feature type="transmembrane region" description="Helical" evidence="2">
    <location>
        <begin position="98"/>
        <end position="118"/>
    </location>
</feature>
<dbReference type="RefSeq" id="WP_019945137.1">
    <property type="nucleotide sequence ID" value="NZ_BMLI01000004.1"/>
</dbReference>
<keyword evidence="4" id="KW-1185">Reference proteome</keyword>
<protein>
    <recommendedName>
        <fullName evidence="5">Tetratricopeptide repeat protein</fullName>
    </recommendedName>
</protein>
<evidence type="ECO:0000313" key="4">
    <source>
        <dbReference type="Proteomes" id="UP000632339"/>
    </source>
</evidence>
<reference evidence="4" key="1">
    <citation type="journal article" date="2019" name="Int. J. Syst. Evol. Microbiol.">
        <title>The Global Catalogue of Microorganisms (GCM) 10K type strain sequencing project: providing services to taxonomists for standard genome sequencing and annotation.</title>
        <authorList>
            <consortium name="The Broad Institute Genomics Platform"/>
            <consortium name="The Broad Institute Genome Sequencing Center for Infectious Disease"/>
            <person name="Wu L."/>
            <person name="Ma J."/>
        </authorList>
    </citation>
    <scope>NUCLEOTIDE SEQUENCE [LARGE SCALE GENOMIC DNA]</scope>
    <source>
        <strain evidence="4">CGMCC 1.6375</strain>
    </source>
</reference>
<feature type="region of interest" description="Disordered" evidence="1">
    <location>
        <begin position="126"/>
        <end position="170"/>
    </location>
</feature>
<dbReference type="Proteomes" id="UP000632339">
    <property type="component" value="Unassembled WGS sequence"/>
</dbReference>
<sequence>MESEETFQEIHQYLGGQGTPDERAAFEQRMLADEALATEVALQRRIRNGLKVNEYKKLFKGIHADLQREGALPTDDNPTETPSLSPVKAVKPIGNRPAWAYFAAAASILLAIGLVWYFNASPETAPVASETPATQTPVAPDPASPDLPAEKSDPGKVPTPKRKQQPQRAPLPIDNAAFFAQYFDPDVTLESPFSKEKPGLSPSAFRQWRTDTTHVYAGIRLLAQREGAQALQELQQAETSRYPQARHAAEWYIALAYLQQGDLPKCKAQLEKISADPGHIYGKQVVELLAKIH</sequence>
<evidence type="ECO:0000313" key="3">
    <source>
        <dbReference type="EMBL" id="GGN11574.1"/>
    </source>
</evidence>
<keyword evidence="2" id="KW-0812">Transmembrane</keyword>
<evidence type="ECO:0008006" key="5">
    <source>
        <dbReference type="Google" id="ProtNLM"/>
    </source>
</evidence>
<accession>A0ABQ2IMM5</accession>
<gene>
    <name evidence="3" type="ORF">GCM10010967_54370</name>
</gene>
<keyword evidence="2" id="KW-1133">Transmembrane helix</keyword>
<evidence type="ECO:0000256" key="2">
    <source>
        <dbReference type="SAM" id="Phobius"/>
    </source>
</evidence>
<keyword evidence="2" id="KW-0472">Membrane</keyword>
<proteinExistence type="predicted"/>
<organism evidence="3 4">
    <name type="scientific">Dyadobacter beijingensis</name>
    <dbReference type="NCBI Taxonomy" id="365489"/>
    <lineage>
        <taxon>Bacteria</taxon>
        <taxon>Pseudomonadati</taxon>
        <taxon>Bacteroidota</taxon>
        <taxon>Cytophagia</taxon>
        <taxon>Cytophagales</taxon>
        <taxon>Spirosomataceae</taxon>
        <taxon>Dyadobacter</taxon>
    </lineage>
</organism>
<dbReference type="EMBL" id="BMLI01000004">
    <property type="protein sequence ID" value="GGN11574.1"/>
    <property type="molecule type" value="Genomic_DNA"/>
</dbReference>
<evidence type="ECO:0000256" key="1">
    <source>
        <dbReference type="SAM" id="MobiDB-lite"/>
    </source>
</evidence>
<comment type="caution">
    <text evidence="3">The sequence shown here is derived from an EMBL/GenBank/DDBJ whole genome shotgun (WGS) entry which is preliminary data.</text>
</comment>